<reference evidence="2" key="1">
    <citation type="journal article" date="2023" name="Mol. Phylogenet. Evol.">
        <title>Genome-scale phylogeny and comparative genomics of the fungal order Sordariales.</title>
        <authorList>
            <person name="Hensen N."/>
            <person name="Bonometti L."/>
            <person name="Westerberg I."/>
            <person name="Brannstrom I.O."/>
            <person name="Guillou S."/>
            <person name="Cros-Aarteil S."/>
            <person name="Calhoun S."/>
            <person name="Haridas S."/>
            <person name="Kuo A."/>
            <person name="Mondo S."/>
            <person name="Pangilinan J."/>
            <person name="Riley R."/>
            <person name="LaButti K."/>
            <person name="Andreopoulos B."/>
            <person name="Lipzen A."/>
            <person name="Chen C."/>
            <person name="Yan M."/>
            <person name="Daum C."/>
            <person name="Ng V."/>
            <person name="Clum A."/>
            <person name="Steindorff A."/>
            <person name="Ohm R.A."/>
            <person name="Martin F."/>
            <person name="Silar P."/>
            <person name="Natvig D.O."/>
            <person name="Lalanne C."/>
            <person name="Gautier V."/>
            <person name="Ament-Velasquez S.L."/>
            <person name="Kruys A."/>
            <person name="Hutchinson M.I."/>
            <person name="Powell A.J."/>
            <person name="Barry K."/>
            <person name="Miller A.N."/>
            <person name="Grigoriev I.V."/>
            <person name="Debuchy R."/>
            <person name="Gladieux P."/>
            <person name="Hiltunen Thoren M."/>
            <person name="Johannesson H."/>
        </authorList>
    </citation>
    <scope>NUCLEOTIDE SEQUENCE</scope>
    <source>
        <strain evidence="2">CBS 232.78</strain>
    </source>
</reference>
<sequence length="449" mass="50563">MGNKFIKNAAKALADAQAENEELKRKIRALEEDNNSLRGVSCRKCRHLRASTTPPQSPSSRSSSSASSCSPTKSYMSPTAASEAKTAAPSNTTTPATPSQTAKTIIVNDEPYTYRDGTIVSTKLDPNARFLRDTDSTLTKRWLKRQSHPRAQFDYRRYQTKGKQDADSPDSEGDDGWPVGSGWRANKSAGLDNNFYTANDDPSDGQLSGPECETVGGDSRSSANPSTRPPPEYMPLDETELGIRSGLADEGWTRSGCLAHIYINNEKGMNMLRRAHSIARESFWHAAKVRWPKMWEAHFKDGPGLVKTGYSELELYTGTWSWAREIKRELEAFSQLRNCVCHPRALDRPRQYEIYLTIAHRLVVKLDDERRAMKIRKLRDTLRREAERTLDDLRARAHLAETPLSGSVEWKIQHERLLSSICSQTDTSNYHPDVVRAAKKWASRCGDRD</sequence>
<gene>
    <name evidence="2" type="ORF">B0H63DRAFT_524852</name>
</gene>
<reference evidence="2" key="2">
    <citation type="submission" date="2023-06" db="EMBL/GenBank/DDBJ databases">
        <authorList>
            <consortium name="Lawrence Berkeley National Laboratory"/>
            <person name="Haridas S."/>
            <person name="Hensen N."/>
            <person name="Bonometti L."/>
            <person name="Westerberg I."/>
            <person name="Brannstrom I.O."/>
            <person name="Guillou S."/>
            <person name="Cros-Aarteil S."/>
            <person name="Calhoun S."/>
            <person name="Kuo A."/>
            <person name="Mondo S."/>
            <person name="Pangilinan J."/>
            <person name="Riley R."/>
            <person name="LaButti K."/>
            <person name="Andreopoulos B."/>
            <person name="Lipzen A."/>
            <person name="Chen C."/>
            <person name="Yanf M."/>
            <person name="Daum C."/>
            <person name="Ng V."/>
            <person name="Clum A."/>
            <person name="Steindorff A."/>
            <person name="Ohm R."/>
            <person name="Martin F."/>
            <person name="Silar P."/>
            <person name="Natvig D."/>
            <person name="Lalanne C."/>
            <person name="Gautier V."/>
            <person name="Ament-velasquez S.L."/>
            <person name="Kruys A."/>
            <person name="Hutchinson M.I."/>
            <person name="Powell A.J."/>
            <person name="Barry K."/>
            <person name="Miller A.N."/>
            <person name="Grigoriev I.V."/>
            <person name="Debuchy R."/>
            <person name="Gladieux P."/>
            <person name="Thoren M.H."/>
            <person name="Johannesson H."/>
        </authorList>
    </citation>
    <scope>NUCLEOTIDE SEQUENCE</scope>
    <source>
        <strain evidence="2">CBS 232.78</strain>
    </source>
</reference>
<evidence type="ECO:0000313" key="2">
    <source>
        <dbReference type="EMBL" id="KAK3377564.1"/>
    </source>
</evidence>
<dbReference type="Proteomes" id="UP001285441">
    <property type="component" value="Unassembled WGS sequence"/>
</dbReference>
<accession>A0AAE0NCF9</accession>
<evidence type="ECO:0000313" key="3">
    <source>
        <dbReference type="Proteomes" id="UP001285441"/>
    </source>
</evidence>
<protein>
    <submittedName>
        <fullName evidence="2">Uncharacterized protein</fullName>
    </submittedName>
</protein>
<organism evidence="2 3">
    <name type="scientific">Podospora didyma</name>
    <dbReference type="NCBI Taxonomy" id="330526"/>
    <lineage>
        <taxon>Eukaryota</taxon>
        <taxon>Fungi</taxon>
        <taxon>Dikarya</taxon>
        <taxon>Ascomycota</taxon>
        <taxon>Pezizomycotina</taxon>
        <taxon>Sordariomycetes</taxon>
        <taxon>Sordariomycetidae</taxon>
        <taxon>Sordariales</taxon>
        <taxon>Podosporaceae</taxon>
        <taxon>Podospora</taxon>
    </lineage>
</organism>
<keyword evidence="3" id="KW-1185">Reference proteome</keyword>
<feature type="compositionally biased region" description="Low complexity" evidence="1">
    <location>
        <begin position="51"/>
        <end position="74"/>
    </location>
</feature>
<feature type="region of interest" description="Disordered" evidence="1">
    <location>
        <begin position="29"/>
        <end position="104"/>
    </location>
</feature>
<comment type="caution">
    <text evidence="2">The sequence shown here is derived from an EMBL/GenBank/DDBJ whole genome shotgun (WGS) entry which is preliminary data.</text>
</comment>
<name>A0AAE0NCF9_9PEZI</name>
<dbReference type="AlphaFoldDB" id="A0AAE0NCF9"/>
<proteinExistence type="predicted"/>
<evidence type="ECO:0000256" key="1">
    <source>
        <dbReference type="SAM" id="MobiDB-lite"/>
    </source>
</evidence>
<dbReference type="EMBL" id="JAULSW010000006">
    <property type="protein sequence ID" value="KAK3377564.1"/>
    <property type="molecule type" value="Genomic_DNA"/>
</dbReference>
<feature type="region of interest" description="Disordered" evidence="1">
    <location>
        <begin position="153"/>
        <end position="236"/>
    </location>
</feature>
<feature type="compositionally biased region" description="Low complexity" evidence="1">
    <location>
        <begin position="84"/>
        <end position="104"/>
    </location>
</feature>
<feature type="compositionally biased region" description="Basic and acidic residues" evidence="1">
    <location>
        <begin position="153"/>
        <end position="166"/>
    </location>
</feature>